<proteinExistence type="predicted"/>
<dbReference type="EMBL" id="JAGDFL010000005">
    <property type="protein sequence ID" value="KAG7401999.1"/>
    <property type="molecule type" value="Genomic_DNA"/>
</dbReference>
<dbReference type="OrthoDB" id="167634at2759"/>
<dbReference type="Proteomes" id="UP000693981">
    <property type="component" value="Unassembled WGS sequence"/>
</dbReference>
<feature type="region of interest" description="Disordered" evidence="1">
    <location>
        <begin position="1"/>
        <end position="20"/>
    </location>
</feature>
<dbReference type="PANTHER" id="PTHR21831">
    <property type="entry name" value="MICROTUBULE-ASSOCIATED PROTEIN 10"/>
    <property type="match status" value="1"/>
</dbReference>
<evidence type="ECO:0000313" key="2">
    <source>
        <dbReference type="EMBL" id="KAG7401999.1"/>
    </source>
</evidence>
<dbReference type="GO" id="GO:0005881">
    <property type="term" value="C:cytoplasmic microtubule"/>
    <property type="evidence" value="ECO:0007669"/>
    <property type="project" value="TreeGrafter"/>
</dbReference>
<gene>
    <name evidence="2" type="ORF">PHYBOEH_008520</name>
</gene>
<dbReference type="GO" id="GO:0030496">
    <property type="term" value="C:midbody"/>
    <property type="evidence" value="ECO:0007669"/>
    <property type="project" value="TreeGrafter"/>
</dbReference>
<protein>
    <submittedName>
        <fullName evidence="2">Uncharacterized protein</fullName>
    </submittedName>
</protein>
<dbReference type="GO" id="GO:0051256">
    <property type="term" value="P:mitotic spindle midzone assembly"/>
    <property type="evidence" value="ECO:0007669"/>
    <property type="project" value="TreeGrafter"/>
</dbReference>
<dbReference type="GO" id="GO:0032467">
    <property type="term" value="P:positive regulation of cytokinesis"/>
    <property type="evidence" value="ECO:0007669"/>
    <property type="project" value="TreeGrafter"/>
</dbReference>
<dbReference type="GO" id="GO:0005813">
    <property type="term" value="C:centrosome"/>
    <property type="evidence" value="ECO:0007669"/>
    <property type="project" value="TreeGrafter"/>
</dbReference>
<dbReference type="InterPro" id="IPR039302">
    <property type="entry name" value="MAP10"/>
</dbReference>
<feature type="region of interest" description="Disordered" evidence="1">
    <location>
        <begin position="312"/>
        <end position="349"/>
    </location>
</feature>
<feature type="compositionally biased region" description="Basic and acidic residues" evidence="1">
    <location>
        <begin position="329"/>
        <end position="344"/>
    </location>
</feature>
<name>A0A8T1XEC3_9STRA</name>
<dbReference type="GO" id="GO:0031122">
    <property type="term" value="P:cytoplasmic microtubule organization"/>
    <property type="evidence" value="ECO:0007669"/>
    <property type="project" value="TreeGrafter"/>
</dbReference>
<dbReference type="Pfam" id="PF14924">
    <property type="entry name" value="MAP10_N"/>
    <property type="match status" value="1"/>
</dbReference>
<reference evidence="2" key="1">
    <citation type="submission" date="2021-02" db="EMBL/GenBank/DDBJ databases">
        <authorList>
            <person name="Palmer J.M."/>
        </authorList>
    </citation>
    <scope>NUCLEOTIDE SEQUENCE</scope>
    <source>
        <strain evidence="2">SCRP23</strain>
    </source>
</reference>
<comment type="caution">
    <text evidence="2">The sequence shown here is derived from an EMBL/GenBank/DDBJ whole genome shotgun (WGS) entry which is preliminary data.</text>
</comment>
<sequence length="371" mass="40629">MAKADVEDTSEELLSAAQSAPTAPAVDRPAALLFSLQLYVDRVSLSATVKPPASSTDALLLAFQLLQYDIILFDTSLQCQDAAVSEEAVTELRHGKSCLFEADPDDLVRELQRERDAPLTLLLLTQQHGRARLGAFASVSLALHVGLLLESETDVLSSSLLHRVCEWASQSGRWELKDHHNQTVGHVDGAVTLSCLGKTLAPHLAHALGVQVSQSQPSSPCVQSPDAKLQTEQTVPRALVGDGAEEIRLGTEVAKEEVTKSEKEEEKAKMDSGVQCDEDMLLEVGTKVDPESMESDGNDGICLLGNYTEMRTRGQKPAAQRVKKASRANAERRRLSEGQSREYRPQTSTFKTELLFSRELPPPLFFQKKCR</sequence>
<dbReference type="GO" id="GO:1990023">
    <property type="term" value="C:mitotic spindle midzone"/>
    <property type="evidence" value="ECO:0007669"/>
    <property type="project" value="TreeGrafter"/>
</dbReference>
<dbReference type="GO" id="GO:0097431">
    <property type="term" value="C:mitotic spindle pole"/>
    <property type="evidence" value="ECO:0007669"/>
    <property type="project" value="TreeGrafter"/>
</dbReference>
<keyword evidence="3" id="KW-1185">Reference proteome</keyword>
<dbReference type="AlphaFoldDB" id="A0A8T1XEC3"/>
<dbReference type="PANTHER" id="PTHR21831:SF2">
    <property type="entry name" value="MICROTUBULE-ASSOCIATED PROTEIN 10"/>
    <property type="match status" value="1"/>
</dbReference>
<dbReference type="GO" id="GO:0008017">
    <property type="term" value="F:microtubule binding"/>
    <property type="evidence" value="ECO:0007669"/>
    <property type="project" value="InterPro"/>
</dbReference>
<organism evidence="2 3">
    <name type="scientific">Phytophthora boehmeriae</name>
    <dbReference type="NCBI Taxonomy" id="109152"/>
    <lineage>
        <taxon>Eukaryota</taxon>
        <taxon>Sar</taxon>
        <taxon>Stramenopiles</taxon>
        <taxon>Oomycota</taxon>
        <taxon>Peronosporomycetes</taxon>
        <taxon>Peronosporales</taxon>
        <taxon>Peronosporaceae</taxon>
        <taxon>Phytophthora</taxon>
    </lineage>
</organism>
<accession>A0A8T1XEC3</accession>
<evidence type="ECO:0000256" key="1">
    <source>
        <dbReference type="SAM" id="MobiDB-lite"/>
    </source>
</evidence>
<evidence type="ECO:0000313" key="3">
    <source>
        <dbReference type="Proteomes" id="UP000693981"/>
    </source>
</evidence>